<accession>A0A7L4ZYI9</accession>
<reference evidence="9 10" key="1">
    <citation type="submission" date="2019-09" db="EMBL/GenBank/DDBJ databases">
        <title>Genome sequence of Hymenobacter sp. M3.</title>
        <authorList>
            <person name="Srinivasan S."/>
        </authorList>
    </citation>
    <scope>NUCLEOTIDE SEQUENCE [LARGE SCALE GENOMIC DNA]</scope>
    <source>
        <strain evidence="9 10">M3</strain>
    </source>
</reference>
<keyword evidence="5" id="KW-0812">Transmembrane</keyword>
<keyword evidence="2" id="KW-1003">Cell membrane</keyword>
<evidence type="ECO:0000256" key="1">
    <source>
        <dbReference type="ARBA" id="ARBA00004651"/>
    </source>
</evidence>
<gene>
    <name evidence="9" type="ORF">F0P96_09570</name>
</gene>
<dbReference type="AlphaFoldDB" id="A0A7L4ZYI9"/>
<evidence type="ECO:0000313" key="9">
    <source>
        <dbReference type="EMBL" id="KAA9333216.1"/>
    </source>
</evidence>
<keyword evidence="4" id="KW-0808">Transferase</keyword>
<keyword evidence="6" id="KW-1133">Transmembrane helix</keyword>
<organism evidence="9 10">
    <name type="scientific">Hymenobacter busanensis</name>
    <dbReference type="NCBI Taxonomy" id="2607656"/>
    <lineage>
        <taxon>Bacteria</taxon>
        <taxon>Pseudomonadati</taxon>
        <taxon>Bacteroidota</taxon>
        <taxon>Cytophagia</taxon>
        <taxon>Cytophagales</taxon>
        <taxon>Hymenobacteraceae</taxon>
        <taxon>Hymenobacter</taxon>
    </lineage>
</organism>
<dbReference type="RefSeq" id="WP_151078636.1">
    <property type="nucleotide sequence ID" value="NZ_CP047647.1"/>
</dbReference>
<proteinExistence type="predicted"/>
<evidence type="ECO:0000256" key="4">
    <source>
        <dbReference type="ARBA" id="ARBA00022679"/>
    </source>
</evidence>
<evidence type="ECO:0000313" key="10">
    <source>
        <dbReference type="Proteomes" id="UP000326380"/>
    </source>
</evidence>
<dbReference type="EMBL" id="VTWU01000003">
    <property type="protein sequence ID" value="KAA9333216.1"/>
    <property type="molecule type" value="Genomic_DNA"/>
</dbReference>
<dbReference type="PANTHER" id="PTHR33908">
    <property type="entry name" value="MANNOSYLTRANSFERASE YKCB-RELATED"/>
    <property type="match status" value="1"/>
</dbReference>
<dbReference type="GO" id="GO:0010041">
    <property type="term" value="P:response to iron(III) ion"/>
    <property type="evidence" value="ECO:0007669"/>
    <property type="project" value="TreeGrafter"/>
</dbReference>
<dbReference type="Proteomes" id="UP000326380">
    <property type="component" value="Unassembled WGS sequence"/>
</dbReference>
<dbReference type="GO" id="GO:0009103">
    <property type="term" value="P:lipopolysaccharide biosynthetic process"/>
    <property type="evidence" value="ECO:0007669"/>
    <property type="project" value="UniProtKB-ARBA"/>
</dbReference>
<evidence type="ECO:0000256" key="7">
    <source>
        <dbReference type="ARBA" id="ARBA00023136"/>
    </source>
</evidence>
<dbReference type="GO" id="GO:0005886">
    <property type="term" value="C:plasma membrane"/>
    <property type="evidence" value="ECO:0007669"/>
    <property type="project" value="UniProtKB-SubCell"/>
</dbReference>
<evidence type="ECO:0000259" key="8">
    <source>
        <dbReference type="Pfam" id="PF13231"/>
    </source>
</evidence>
<evidence type="ECO:0000256" key="2">
    <source>
        <dbReference type="ARBA" id="ARBA00022475"/>
    </source>
</evidence>
<keyword evidence="7" id="KW-0472">Membrane</keyword>
<evidence type="ECO:0000256" key="6">
    <source>
        <dbReference type="ARBA" id="ARBA00022989"/>
    </source>
</evidence>
<dbReference type="GO" id="GO:0016763">
    <property type="term" value="F:pentosyltransferase activity"/>
    <property type="evidence" value="ECO:0007669"/>
    <property type="project" value="TreeGrafter"/>
</dbReference>
<evidence type="ECO:0000256" key="5">
    <source>
        <dbReference type="ARBA" id="ARBA00022692"/>
    </source>
</evidence>
<dbReference type="InterPro" id="IPR050297">
    <property type="entry name" value="LipidA_mod_glycosyltrf_83"/>
</dbReference>
<comment type="caution">
    <text evidence="9">The sequence shown here is derived from an EMBL/GenBank/DDBJ whole genome shotgun (WGS) entry which is preliminary data.</text>
</comment>
<feature type="domain" description="Glycosyltransferase RgtA/B/C/D-like" evidence="8">
    <location>
        <begin position="60"/>
        <end position="219"/>
    </location>
</feature>
<comment type="subcellular location">
    <subcellularLocation>
        <location evidence="1">Cell membrane</location>
        <topology evidence="1">Multi-pass membrane protein</topology>
    </subcellularLocation>
</comment>
<evidence type="ECO:0000256" key="3">
    <source>
        <dbReference type="ARBA" id="ARBA00022676"/>
    </source>
</evidence>
<keyword evidence="10" id="KW-1185">Reference proteome</keyword>
<dbReference type="Pfam" id="PF13231">
    <property type="entry name" value="PMT_2"/>
    <property type="match status" value="1"/>
</dbReference>
<protein>
    <submittedName>
        <fullName evidence="9">Phospholipid carrier-dependent glycosyltransferase</fullName>
    </submittedName>
</protein>
<name>A0A7L4ZYI9_9BACT</name>
<sequence>MLPWLVVLALSYLPLFWLLGHMPVQSWDEARTGVNGLGILQHQDWVVMRHVKEPDLWNCKPPLHAWTLAASFYLLGANEWALRLPSALAALATVLLVFRAAWWWLGSWRGGLLAALVLLTTQGYVTTHIARSGDFDAPLTLWTTLGALSWLRYLIGGRPAYAWLTGGAFTLAVLTKGIAGAVFGPGLLLAAVLTGYGHRLRNWQPWAAGALALVAAAVWYAVREAAEPGYLDAVWQYEIGGPATAQLEGHRTSVFMYLNTLTEYKFTVWLLPALAGWLLGWWQPRGSREWVLSRATAAIAGSFLLLISLVQTRLLWYDAPVYPLLAIQAAAGLVWLGRTIAAHWNRPTTPTTRTLAVLAVALFPYLSQWRYIDSLANSPVKDMNLLYGYLIHDLPRQLPNLHKYVVMTDGVFNDSPVFYAAAAQHQFGHQSRVRTPWGIWPDPGEIIVACGAKARKPWQKRFVTQELARTDSCVTLRLVERR</sequence>
<keyword evidence="3" id="KW-0328">Glycosyltransferase</keyword>
<dbReference type="PANTHER" id="PTHR33908:SF3">
    <property type="entry name" value="UNDECAPRENYL PHOSPHATE-ALPHA-4-AMINO-4-DEOXY-L-ARABINOSE ARABINOSYL TRANSFERASE"/>
    <property type="match status" value="1"/>
</dbReference>
<dbReference type="InterPro" id="IPR038731">
    <property type="entry name" value="RgtA/B/C-like"/>
</dbReference>